<dbReference type="CDD" id="cd01189">
    <property type="entry name" value="INT_ICEBs1_C_like"/>
    <property type="match status" value="1"/>
</dbReference>
<dbReference type="RefSeq" id="WP_213408288.1">
    <property type="nucleotide sequence ID" value="NZ_CP074441.1"/>
</dbReference>
<feature type="domain" description="Tyr recombinase" evidence="4">
    <location>
        <begin position="108"/>
        <end position="300"/>
    </location>
</feature>
<keyword evidence="3" id="KW-0233">DNA recombination</keyword>
<dbReference type="Pfam" id="PF00589">
    <property type="entry name" value="Phage_integrase"/>
    <property type="match status" value="1"/>
</dbReference>
<keyword evidence="2" id="KW-0238">DNA-binding</keyword>
<dbReference type="InterPro" id="IPR010998">
    <property type="entry name" value="Integrase_recombinase_N"/>
</dbReference>
<name>A0ABT3E3Q0_9LACO</name>
<comment type="caution">
    <text evidence="5">The sequence shown here is derived from an EMBL/GenBank/DDBJ whole genome shotgun (WGS) entry which is preliminary data.</text>
</comment>
<protein>
    <submittedName>
        <fullName evidence="5">Site-specific integrase</fullName>
    </submittedName>
</protein>
<dbReference type="InterPro" id="IPR013762">
    <property type="entry name" value="Integrase-like_cat_sf"/>
</dbReference>
<sequence length="306" mass="35207">MTQILFSEYFTEWVTLYKVGAVRDVTLSKYWNTLGHIKRLAPEIYLEDLNRVVYQKLLNDFAVDHERQTTMDFHHHLKASLLDALEESMIPLDPTRKAVIKGVVNREHKSKFLHQKEMSALLESLNLGMEINNDYLIALIAKTGLCISECLGLTPKDFDFRQHMISINKTWNYKHPTGEFAPTKNHSSIRKIPLDWQTAMMFSQLIKDLPADEPIFVTPGKKIYIQTLNDRLARQCKKAGVTVISMHGLRHSHASLLLYAGVSIATVSRRLGHSTMNTTQRIYLHVIQELENADNDKIMRYLTSLT</sequence>
<gene>
    <name evidence="5" type="ORF">OIT44_02670</name>
</gene>
<dbReference type="Gene3D" id="1.10.443.10">
    <property type="entry name" value="Intergrase catalytic core"/>
    <property type="match status" value="1"/>
</dbReference>
<keyword evidence="6" id="KW-1185">Reference proteome</keyword>
<dbReference type="PANTHER" id="PTHR30349">
    <property type="entry name" value="PHAGE INTEGRASE-RELATED"/>
    <property type="match status" value="1"/>
</dbReference>
<evidence type="ECO:0000313" key="6">
    <source>
        <dbReference type="Proteomes" id="UP001526225"/>
    </source>
</evidence>
<dbReference type="InterPro" id="IPR011010">
    <property type="entry name" value="DNA_brk_join_enz"/>
</dbReference>
<comment type="similarity">
    <text evidence="1">Belongs to the 'phage' integrase family.</text>
</comment>
<dbReference type="Proteomes" id="UP001526225">
    <property type="component" value="Unassembled WGS sequence"/>
</dbReference>
<dbReference type="Gene3D" id="1.10.150.130">
    <property type="match status" value="1"/>
</dbReference>
<proteinExistence type="inferred from homology"/>
<dbReference type="PANTHER" id="PTHR30349:SF64">
    <property type="entry name" value="PROPHAGE INTEGRASE INTD-RELATED"/>
    <property type="match status" value="1"/>
</dbReference>
<reference evidence="5 6" key="1">
    <citation type="submission" date="2022-10" db="EMBL/GenBank/DDBJ databases">
        <title>Weissella fermenti sp. nov., isolated from fermented cabbage.</title>
        <authorList>
            <person name="Lee J.K."/>
            <person name="Baek J.H."/>
            <person name="Choi D.G."/>
            <person name="Kim J.M."/>
            <person name="Jeon C.O."/>
        </authorList>
    </citation>
    <scope>NUCLEOTIDE SEQUENCE [LARGE SCALE GENOMIC DNA]</scope>
    <source>
        <strain evidence="5 6">KACC 18534</strain>
    </source>
</reference>
<dbReference type="SUPFAM" id="SSF56349">
    <property type="entry name" value="DNA breaking-rejoining enzymes"/>
    <property type="match status" value="1"/>
</dbReference>
<dbReference type="InterPro" id="IPR050090">
    <property type="entry name" value="Tyrosine_recombinase_XerCD"/>
</dbReference>
<evidence type="ECO:0000313" key="5">
    <source>
        <dbReference type="EMBL" id="MCW0952975.1"/>
    </source>
</evidence>
<evidence type="ECO:0000256" key="3">
    <source>
        <dbReference type="ARBA" id="ARBA00023172"/>
    </source>
</evidence>
<dbReference type="PROSITE" id="PS51898">
    <property type="entry name" value="TYR_RECOMBINASE"/>
    <property type="match status" value="1"/>
</dbReference>
<evidence type="ECO:0000256" key="1">
    <source>
        <dbReference type="ARBA" id="ARBA00008857"/>
    </source>
</evidence>
<evidence type="ECO:0000256" key="2">
    <source>
        <dbReference type="ARBA" id="ARBA00023125"/>
    </source>
</evidence>
<dbReference type="InterPro" id="IPR002104">
    <property type="entry name" value="Integrase_catalytic"/>
</dbReference>
<organism evidence="5 6">
    <name type="scientific">Weissella ceti</name>
    <dbReference type="NCBI Taxonomy" id="759620"/>
    <lineage>
        <taxon>Bacteria</taxon>
        <taxon>Bacillati</taxon>
        <taxon>Bacillota</taxon>
        <taxon>Bacilli</taxon>
        <taxon>Lactobacillales</taxon>
        <taxon>Lactobacillaceae</taxon>
        <taxon>Weissella</taxon>
    </lineage>
</organism>
<accession>A0ABT3E3Q0</accession>
<dbReference type="EMBL" id="JAOZFE010000002">
    <property type="protein sequence ID" value="MCW0952975.1"/>
    <property type="molecule type" value="Genomic_DNA"/>
</dbReference>
<evidence type="ECO:0000259" key="4">
    <source>
        <dbReference type="PROSITE" id="PS51898"/>
    </source>
</evidence>